<gene>
    <name evidence="3" type="ORF">GCM10023203_07520</name>
</gene>
<evidence type="ECO:0000313" key="3">
    <source>
        <dbReference type="EMBL" id="GAA4862403.1"/>
    </source>
</evidence>
<feature type="compositionally biased region" description="Low complexity" evidence="1">
    <location>
        <begin position="139"/>
        <end position="150"/>
    </location>
</feature>
<dbReference type="SUPFAM" id="SSF54427">
    <property type="entry name" value="NTF2-like"/>
    <property type="match status" value="1"/>
</dbReference>
<dbReference type="InterPro" id="IPR032710">
    <property type="entry name" value="NTF2-like_dom_sf"/>
</dbReference>
<feature type="region of interest" description="Disordered" evidence="1">
    <location>
        <begin position="125"/>
        <end position="150"/>
    </location>
</feature>
<evidence type="ECO:0000256" key="1">
    <source>
        <dbReference type="SAM" id="MobiDB-lite"/>
    </source>
</evidence>
<evidence type="ECO:0000313" key="4">
    <source>
        <dbReference type="Proteomes" id="UP001500457"/>
    </source>
</evidence>
<protein>
    <recommendedName>
        <fullName evidence="2">SnoaL-like domain-containing protein</fullName>
    </recommendedName>
</protein>
<dbReference type="Pfam" id="PF13474">
    <property type="entry name" value="SnoaL_3"/>
    <property type="match status" value="1"/>
</dbReference>
<keyword evidence="4" id="KW-1185">Reference proteome</keyword>
<dbReference type="InterPro" id="IPR037401">
    <property type="entry name" value="SnoaL-like"/>
</dbReference>
<name>A0ABP9DZ37_9PSEU</name>
<dbReference type="Gene3D" id="3.10.450.50">
    <property type="match status" value="1"/>
</dbReference>
<sequence length="150" mass="16224">MSEVEEFLDEMLPRQLAADRALCRGDASGRAATWSRRDPVTLFGAAARVRRGRDAVDAVARWLAGRFTDVRAFDLELVAAGASGDLAYTVGFEHKTVVVDGSPATYTLRVTHVYRREDGEWRIVHRHGDHPPTTDRAPDAAPAGGAPAAG</sequence>
<accession>A0ABP9DZ37</accession>
<feature type="domain" description="SnoaL-like" evidence="2">
    <location>
        <begin position="21"/>
        <end position="128"/>
    </location>
</feature>
<comment type="caution">
    <text evidence="3">The sequence shown here is derived from an EMBL/GenBank/DDBJ whole genome shotgun (WGS) entry which is preliminary data.</text>
</comment>
<dbReference type="RefSeq" id="WP_274232727.1">
    <property type="nucleotide sequence ID" value="NZ_BAABHQ010000001.1"/>
</dbReference>
<proteinExistence type="predicted"/>
<reference evidence="4" key="1">
    <citation type="journal article" date="2019" name="Int. J. Syst. Evol. Microbiol.">
        <title>The Global Catalogue of Microorganisms (GCM) 10K type strain sequencing project: providing services to taxonomists for standard genome sequencing and annotation.</title>
        <authorList>
            <consortium name="The Broad Institute Genomics Platform"/>
            <consortium name="The Broad Institute Genome Sequencing Center for Infectious Disease"/>
            <person name="Wu L."/>
            <person name="Ma J."/>
        </authorList>
    </citation>
    <scope>NUCLEOTIDE SEQUENCE [LARGE SCALE GENOMIC DNA]</scope>
    <source>
        <strain evidence="4">JCM 17983</strain>
    </source>
</reference>
<feature type="compositionally biased region" description="Basic and acidic residues" evidence="1">
    <location>
        <begin position="129"/>
        <end position="138"/>
    </location>
</feature>
<dbReference type="EMBL" id="BAABHQ010000001">
    <property type="protein sequence ID" value="GAA4862403.1"/>
    <property type="molecule type" value="Genomic_DNA"/>
</dbReference>
<evidence type="ECO:0000259" key="2">
    <source>
        <dbReference type="Pfam" id="PF13474"/>
    </source>
</evidence>
<organism evidence="3 4">
    <name type="scientific">Actinomycetospora straminea</name>
    <dbReference type="NCBI Taxonomy" id="663607"/>
    <lineage>
        <taxon>Bacteria</taxon>
        <taxon>Bacillati</taxon>
        <taxon>Actinomycetota</taxon>
        <taxon>Actinomycetes</taxon>
        <taxon>Pseudonocardiales</taxon>
        <taxon>Pseudonocardiaceae</taxon>
        <taxon>Actinomycetospora</taxon>
    </lineage>
</organism>
<dbReference type="Proteomes" id="UP001500457">
    <property type="component" value="Unassembled WGS sequence"/>
</dbReference>